<gene>
    <name evidence="1" type="ORF">JA10_028</name>
</gene>
<dbReference type="Proteomes" id="UP000263220">
    <property type="component" value="Segment"/>
</dbReference>
<name>A0A384ZVW2_9CAUD</name>
<protein>
    <submittedName>
        <fullName evidence="1">Uncharacterized protein</fullName>
    </submittedName>
</protein>
<sequence length="121" mass="13877">MSHYECKKCHKRYDECRCDSIPAVDPKEIIKTITESMVDNPWSDELPDSFTVVDSGDWTDSHKSESKTDIVRHDASGLHFQIELSRTGDHWQGYETEFVDVAHVEPYQKTITAYRVVKAGA</sequence>
<dbReference type="EMBL" id="MH460459">
    <property type="protein sequence ID" value="AXG66381.1"/>
    <property type="molecule type" value="Genomic_DNA"/>
</dbReference>
<evidence type="ECO:0000313" key="2">
    <source>
        <dbReference type="Proteomes" id="UP000263220"/>
    </source>
</evidence>
<reference evidence="1 2" key="1">
    <citation type="journal article" date="2018" name="Front. Microbiol.">
        <title>Jumbo Bacteriophages Are Represented Within an Increasing Diversity of Environmental Viruses Infecting the Emerging Phytopathogen, Dickeya solani.</title>
        <authorList>
            <person name="Day A.W."/>
            <person name="Ahn J."/>
            <person name="Salmond G.P.C."/>
        </authorList>
    </citation>
    <scope>NUCLEOTIDE SEQUENCE [LARGE SCALE GENOMIC DNA]</scope>
</reference>
<organism evidence="1 2">
    <name type="scientific">Dickeya phage vB_DsoP_JA10</name>
    <dbReference type="NCBI Taxonomy" id="2283033"/>
    <lineage>
        <taxon>Viruses</taxon>
        <taxon>Duplodnaviria</taxon>
        <taxon>Heunggongvirae</taxon>
        <taxon>Uroviricota</taxon>
        <taxon>Caudoviricetes</taxon>
        <taxon>Autographivirales</taxon>
        <taxon>Autotranscriptaviridae</taxon>
        <taxon>Studiervirinae</taxon>
        <taxon>Ningirsuvirus</taxon>
        <taxon>Ningirsuvirus JA10</taxon>
    </lineage>
</organism>
<proteinExistence type="predicted"/>
<evidence type="ECO:0000313" key="1">
    <source>
        <dbReference type="EMBL" id="AXG66381.1"/>
    </source>
</evidence>
<accession>A0A384ZVW2</accession>
<keyword evidence="2" id="KW-1185">Reference proteome</keyword>